<dbReference type="OrthoDB" id="9804309at2"/>
<dbReference type="Proteomes" id="UP000244934">
    <property type="component" value="Unassembled WGS sequence"/>
</dbReference>
<dbReference type="RefSeq" id="WP_108842530.1">
    <property type="nucleotide sequence ID" value="NZ_ONZI01000002.1"/>
</dbReference>
<evidence type="ECO:0000313" key="5">
    <source>
        <dbReference type="Proteomes" id="UP000244934"/>
    </source>
</evidence>
<evidence type="ECO:0000259" key="3">
    <source>
        <dbReference type="PROSITE" id="PS51668"/>
    </source>
</evidence>
<dbReference type="Pfam" id="PF01980">
    <property type="entry name" value="TrmO_N"/>
    <property type="match status" value="1"/>
</dbReference>
<protein>
    <submittedName>
        <fullName evidence="4">tRNA (Adenine(37)-N6)-methyltransferase</fullName>
        <ecNumber evidence="4">2.1.1.-</ecNumber>
    </submittedName>
</protein>
<dbReference type="SUPFAM" id="SSF118196">
    <property type="entry name" value="YaeB-like"/>
    <property type="match status" value="1"/>
</dbReference>
<accession>A0A2R8CLQ5</accession>
<dbReference type="Gene3D" id="2.40.30.70">
    <property type="entry name" value="YaeB-like"/>
    <property type="match status" value="1"/>
</dbReference>
<keyword evidence="1" id="KW-0949">S-adenosyl-L-methionine</keyword>
<dbReference type="GO" id="GO:0032259">
    <property type="term" value="P:methylation"/>
    <property type="evidence" value="ECO:0007669"/>
    <property type="project" value="UniProtKB-KW"/>
</dbReference>
<comment type="similarity">
    <text evidence="2">Belongs to the tRNA methyltransferase O family.</text>
</comment>
<name>A0A2R8CLQ5_9GAMM</name>
<keyword evidence="4" id="KW-0808">Transferase</keyword>
<dbReference type="PANTHER" id="PTHR12818:SF0">
    <property type="entry name" value="TRNA (ADENINE(37)-N6)-METHYLTRANSFERASE"/>
    <property type="match status" value="1"/>
</dbReference>
<dbReference type="InterPro" id="IPR023370">
    <property type="entry name" value="TrmO-like_N"/>
</dbReference>
<dbReference type="InterPro" id="IPR036413">
    <property type="entry name" value="YaeB-like_sf"/>
</dbReference>
<feature type="domain" description="TsaA-like" evidence="3">
    <location>
        <begin position="16"/>
        <end position="155"/>
    </location>
</feature>
<dbReference type="AlphaFoldDB" id="A0A2R8CLQ5"/>
<organism evidence="4 5">
    <name type="scientific">Kushneria phyllosphaerae</name>
    <dbReference type="NCBI Taxonomy" id="2100822"/>
    <lineage>
        <taxon>Bacteria</taxon>
        <taxon>Pseudomonadati</taxon>
        <taxon>Pseudomonadota</taxon>
        <taxon>Gammaproteobacteria</taxon>
        <taxon>Oceanospirillales</taxon>
        <taxon>Halomonadaceae</taxon>
        <taxon>Kushneria</taxon>
    </lineage>
</organism>
<dbReference type="EC" id="2.1.1.-" evidence="4"/>
<keyword evidence="5" id="KW-1185">Reference proteome</keyword>
<evidence type="ECO:0000256" key="2">
    <source>
        <dbReference type="ARBA" id="ARBA00033753"/>
    </source>
</evidence>
<reference evidence="5" key="1">
    <citation type="submission" date="2018-03" db="EMBL/GenBank/DDBJ databases">
        <authorList>
            <person name="Navarro De La Torre S."/>
        </authorList>
    </citation>
    <scope>NUCLEOTIDE SEQUENCE [LARGE SCALE GENOMIC DNA]</scope>
    <source>
        <strain evidence="5">EAod3</strain>
    </source>
</reference>
<dbReference type="InterPro" id="IPR040372">
    <property type="entry name" value="YaeB-like"/>
</dbReference>
<dbReference type="PROSITE" id="PS01318">
    <property type="entry name" value="TSAA_1"/>
    <property type="match status" value="1"/>
</dbReference>
<evidence type="ECO:0000313" key="4">
    <source>
        <dbReference type="EMBL" id="SPJ33704.1"/>
    </source>
</evidence>
<dbReference type="InterPro" id="IPR041369">
    <property type="entry name" value="TrmO_C"/>
</dbReference>
<proteinExistence type="inferred from homology"/>
<dbReference type="Pfam" id="PF18389">
    <property type="entry name" value="TrmO_C"/>
    <property type="match status" value="1"/>
</dbReference>
<dbReference type="GO" id="GO:0089715">
    <property type="term" value="F:tRNA (L-threonylcarbamoyladenosine(37)-C2) methyltransferase activity"/>
    <property type="evidence" value="ECO:0007669"/>
    <property type="project" value="TreeGrafter"/>
</dbReference>
<dbReference type="PANTHER" id="PTHR12818">
    <property type="entry name" value="TRNA (ADENINE(37)-N6)-METHYLTRANSFERASE"/>
    <property type="match status" value="1"/>
</dbReference>
<evidence type="ECO:0000256" key="1">
    <source>
        <dbReference type="ARBA" id="ARBA00022691"/>
    </source>
</evidence>
<gene>
    <name evidence="4" type="primary">trmO</name>
    <name evidence="4" type="ORF">KSP9073_01722</name>
</gene>
<dbReference type="CDD" id="cd09281">
    <property type="entry name" value="UPF0066"/>
    <property type="match status" value="1"/>
</dbReference>
<dbReference type="NCBIfam" id="TIGR00104">
    <property type="entry name" value="tRNA_TsaA"/>
    <property type="match status" value="1"/>
</dbReference>
<dbReference type="InterPro" id="IPR023368">
    <property type="entry name" value="UPF0066_cons_site"/>
</dbReference>
<keyword evidence="4" id="KW-0489">Methyltransferase</keyword>
<dbReference type="InterPro" id="IPR036414">
    <property type="entry name" value="YaeB_N_sf"/>
</dbReference>
<dbReference type="EMBL" id="ONZI01000002">
    <property type="protein sequence ID" value="SPJ33704.1"/>
    <property type="molecule type" value="Genomic_DNA"/>
</dbReference>
<dbReference type="Gene3D" id="3.30.2310.10">
    <property type="entry name" value="YaeB-like"/>
    <property type="match status" value="1"/>
</dbReference>
<sequence>MTTHDTSSPISATMTLDIIGTIESCYPDKFGIPRQPGLAPGATAILRLKAPFDHPDCVRGLEQFSHLWISFIFHQSPERWTPLIRPPRLGGNIRIGVFASRSTHRPNRLGLSLVELAGIEYTPTPALILRGHDLVDTTPVVDIKPYLPWADSVDDARAGFAPEPPPLLEVRLSDDCQRTLNARPDGENLAALIHEVLSQDPRPAYRRHKPDERSYGVRLHDLDVRFHVEANAPASGPDHDSIIVVDRLVQLS</sequence>
<dbReference type="PROSITE" id="PS51668">
    <property type="entry name" value="TSAA_2"/>
    <property type="match status" value="1"/>
</dbReference>